<protein>
    <recommendedName>
        <fullName evidence="4">TAP-C domain-containing protein</fullName>
    </recommendedName>
</protein>
<sequence>MDSGSNSKAAAPTGTKLVLSGWADNRASTQKDAGVGSLLHATRENIRVKMNLGREDFSVEKIRVRCGEVVVDVWPQSVADYLLNRPPHAWAGATVFVCIFRGNLGPAKTGDLGSKPNVNPESKPATELKVTGWTKNWSSGKSDRGVGLLLNCMEIMVINQTNIGAESVVLKKVRITQTDELIVRVSPPKVHAFFVRLKSFTWAGVYINVTAAGGQQKAEQLLQAQEQQVAPRQQHLLEAVQAQQQLPRAANMQFHPGQIAQAQQHVPPTALSQQQQASQTAQMLQQVASQHAKTQEQQQPAQGGLQQPKAVHTLPHVVQQQPRAARQQQSQPAQQQGQVVMPLGQTVRQQQLANGSRKRQPTQKAHAQPSQNTSQTNLNQNLSHETRMIPWPILRPRYNRERRHLDLSALSTDQALRNVGLFQVPKSRTKDFLVLMRTLRTVFNTVAELHDRITSISLARNGIKDVQQVPDLDKTLPSLQRIDLANNDIHGTCNLGHWRRSLKYLWHINLNGNPIVRAEPAYRDTLPTVLPTLQTINGTEVGKPPPHPPAKMSTSSPQPPKTSKPTVQAPWNTPKKQSYGKASWQAPKLNAQGEAIYRNRSKGPQGATPQSPKQLTPSPAEQKLAATEKFLQGLAHMDMEMLSDDQEAILDSFAQRTLMIDDLCRYFLQHVDWDAKKAYELHEEHKDQLPFEAYVEI</sequence>
<evidence type="ECO:0000313" key="3">
    <source>
        <dbReference type="Proteomes" id="UP000799421"/>
    </source>
</evidence>
<keyword evidence="3" id="KW-1185">Reference proteome</keyword>
<organism evidence="2 3">
    <name type="scientific">Piedraia hortae CBS 480.64</name>
    <dbReference type="NCBI Taxonomy" id="1314780"/>
    <lineage>
        <taxon>Eukaryota</taxon>
        <taxon>Fungi</taxon>
        <taxon>Dikarya</taxon>
        <taxon>Ascomycota</taxon>
        <taxon>Pezizomycotina</taxon>
        <taxon>Dothideomycetes</taxon>
        <taxon>Dothideomycetidae</taxon>
        <taxon>Capnodiales</taxon>
        <taxon>Piedraiaceae</taxon>
        <taxon>Piedraia</taxon>
    </lineage>
</organism>
<dbReference type="PANTHER" id="PTHR10662">
    <property type="entry name" value="NUCLEAR RNA EXPORT FACTOR"/>
    <property type="match status" value="1"/>
</dbReference>
<evidence type="ECO:0008006" key="4">
    <source>
        <dbReference type="Google" id="ProtNLM"/>
    </source>
</evidence>
<dbReference type="EMBL" id="MU005998">
    <property type="protein sequence ID" value="KAF2859063.1"/>
    <property type="molecule type" value="Genomic_DNA"/>
</dbReference>
<feature type="compositionally biased region" description="Low complexity" evidence="1">
    <location>
        <begin position="317"/>
        <end position="340"/>
    </location>
</feature>
<feature type="compositionally biased region" description="Polar residues" evidence="1">
    <location>
        <begin position="607"/>
        <end position="619"/>
    </location>
</feature>
<dbReference type="GO" id="GO:0016973">
    <property type="term" value="P:poly(A)+ mRNA export from nucleus"/>
    <property type="evidence" value="ECO:0007669"/>
    <property type="project" value="TreeGrafter"/>
</dbReference>
<dbReference type="InterPro" id="IPR032675">
    <property type="entry name" value="LRR_dom_sf"/>
</dbReference>
<dbReference type="GO" id="GO:0005634">
    <property type="term" value="C:nucleus"/>
    <property type="evidence" value="ECO:0007669"/>
    <property type="project" value="TreeGrafter"/>
</dbReference>
<feature type="compositionally biased region" description="Low complexity" evidence="1">
    <location>
        <begin position="370"/>
        <end position="383"/>
    </location>
</feature>
<feature type="compositionally biased region" description="Low complexity" evidence="1">
    <location>
        <begin position="269"/>
        <end position="309"/>
    </location>
</feature>
<dbReference type="Gene3D" id="1.10.8.10">
    <property type="entry name" value="DNA helicase RuvA subunit, C-terminal domain"/>
    <property type="match status" value="1"/>
</dbReference>
<accession>A0A6A7BV98</accession>
<feature type="region of interest" description="Disordered" evidence="1">
    <location>
        <begin position="536"/>
        <end position="585"/>
    </location>
</feature>
<feature type="region of interest" description="Disordered" evidence="1">
    <location>
        <begin position="599"/>
        <end position="620"/>
    </location>
</feature>
<dbReference type="Proteomes" id="UP000799421">
    <property type="component" value="Unassembled WGS sequence"/>
</dbReference>
<reference evidence="2" key="1">
    <citation type="journal article" date="2020" name="Stud. Mycol.">
        <title>101 Dothideomycetes genomes: a test case for predicting lifestyles and emergence of pathogens.</title>
        <authorList>
            <person name="Haridas S."/>
            <person name="Albert R."/>
            <person name="Binder M."/>
            <person name="Bloem J."/>
            <person name="Labutti K."/>
            <person name="Salamov A."/>
            <person name="Andreopoulos B."/>
            <person name="Baker S."/>
            <person name="Barry K."/>
            <person name="Bills G."/>
            <person name="Bluhm B."/>
            <person name="Cannon C."/>
            <person name="Castanera R."/>
            <person name="Culley D."/>
            <person name="Daum C."/>
            <person name="Ezra D."/>
            <person name="Gonzalez J."/>
            <person name="Henrissat B."/>
            <person name="Kuo A."/>
            <person name="Liang C."/>
            <person name="Lipzen A."/>
            <person name="Lutzoni F."/>
            <person name="Magnuson J."/>
            <person name="Mondo S."/>
            <person name="Nolan M."/>
            <person name="Ohm R."/>
            <person name="Pangilinan J."/>
            <person name="Park H.-J."/>
            <person name="Ramirez L."/>
            <person name="Alfaro M."/>
            <person name="Sun H."/>
            <person name="Tritt A."/>
            <person name="Yoshinaga Y."/>
            <person name="Zwiers L.-H."/>
            <person name="Turgeon B."/>
            <person name="Goodwin S."/>
            <person name="Spatafora J."/>
            <person name="Crous P."/>
            <person name="Grigoriev I."/>
        </authorList>
    </citation>
    <scope>NUCLEOTIDE SEQUENCE</scope>
    <source>
        <strain evidence="2">CBS 480.64</strain>
    </source>
</reference>
<evidence type="ECO:0000256" key="1">
    <source>
        <dbReference type="SAM" id="MobiDB-lite"/>
    </source>
</evidence>
<dbReference type="PANTHER" id="PTHR10662:SF22">
    <property type="entry name" value="NUCLEAR RNA EXPORT FACTOR 1"/>
    <property type="match status" value="1"/>
</dbReference>
<dbReference type="AlphaFoldDB" id="A0A6A7BV98"/>
<proteinExistence type="predicted"/>
<dbReference type="InterPro" id="IPR030217">
    <property type="entry name" value="NXF_fam"/>
</dbReference>
<dbReference type="OrthoDB" id="25872at2759"/>
<gene>
    <name evidence="2" type="ORF">K470DRAFT_295958</name>
</gene>
<feature type="region of interest" description="Disordered" evidence="1">
    <location>
        <begin position="260"/>
        <end position="384"/>
    </location>
</feature>
<name>A0A6A7BV98_9PEZI</name>
<dbReference type="Gene3D" id="3.80.10.10">
    <property type="entry name" value="Ribonuclease Inhibitor"/>
    <property type="match status" value="1"/>
</dbReference>
<dbReference type="GO" id="GO:0003723">
    <property type="term" value="F:RNA binding"/>
    <property type="evidence" value="ECO:0007669"/>
    <property type="project" value="TreeGrafter"/>
</dbReference>
<dbReference type="SUPFAM" id="SSF52058">
    <property type="entry name" value="L domain-like"/>
    <property type="match status" value="1"/>
</dbReference>
<evidence type="ECO:0000313" key="2">
    <source>
        <dbReference type="EMBL" id="KAF2859063.1"/>
    </source>
</evidence>